<keyword evidence="2" id="KW-0479">Metal-binding</keyword>
<dbReference type="Gene3D" id="3.90.180.10">
    <property type="entry name" value="Medium-chain alcohol dehydrogenases, catalytic domain"/>
    <property type="match status" value="1"/>
</dbReference>
<dbReference type="HOGENOM" id="CLU_2319932_0_0_1"/>
<keyword evidence="5" id="KW-0520">NAD</keyword>
<dbReference type="Proteomes" id="UP000054018">
    <property type="component" value="Unassembled WGS sequence"/>
</dbReference>
<reference evidence="8" key="2">
    <citation type="submission" date="2015-01" db="EMBL/GenBank/DDBJ databases">
        <title>Evolutionary Origins and Diversification of the Mycorrhizal Mutualists.</title>
        <authorList>
            <consortium name="DOE Joint Genome Institute"/>
            <consortium name="Mycorrhizal Genomics Consortium"/>
            <person name="Kohler A."/>
            <person name="Kuo A."/>
            <person name="Nagy L.G."/>
            <person name="Floudas D."/>
            <person name="Copeland A."/>
            <person name="Barry K.W."/>
            <person name="Cichocki N."/>
            <person name="Veneault-Fourrey C."/>
            <person name="LaButti K."/>
            <person name="Lindquist E.A."/>
            <person name="Lipzen A."/>
            <person name="Lundell T."/>
            <person name="Morin E."/>
            <person name="Murat C."/>
            <person name="Riley R."/>
            <person name="Ohm R."/>
            <person name="Sun H."/>
            <person name="Tunlid A."/>
            <person name="Henrissat B."/>
            <person name="Grigoriev I.V."/>
            <person name="Hibbett D.S."/>
            <person name="Martin F."/>
        </authorList>
    </citation>
    <scope>NUCLEOTIDE SEQUENCE [LARGE SCALE GENOMIC DNA]</scope>
    <source>
        <strain evidence="8">441</strain>
    </source>
</reference>
<name>A0A0C9YHI1_9AGAM</name>
<evidence type="ECO:0000313" key="8">
    <source>
        <dbReference type="Proteomes" id="UP000054018"/>
    </source>
</evidence>
<feature type="non-terminal residue" evidence="7">
    <location>
        <position position="107"/>
    </location>
</feature>
<dbReference type="OrthoDB" id="1879366at2759"/>
<dbReference type="Gene3D" id="3.40.50.720">
    <property type="entry name" value="NAD(P)-binding Rossmann-like Domain"/>
    <property type="match status" value="1"/>
</dbReference>
<dbReference type="EMBL" id="KN833716">
    <property type="protein sequence ID" value="KIK24440.1"/>
    <property type="molecule type" value="Genomic_DNA"/>
</dbReference>
<evidence type="ECO:0000256" key="4">
    <source>
        <dbReference type="ARBA" id="ARBA00023002"/>
    </source>
</evidence>
<dbReference type="InterPro" id="IPR011032">
    <property type="entry name" value="GroES-like_sf"/>
</dbReference>
<feature type="domain" description="Alcohol dehydrogenase-like N-terminal" evidence="6">
    <location>
        <begin position="1"/>
        <end position="83"/>
    </location>
</feature>
<keyword evidence="8" id="KW-1185">Reference proteome</keyword>
<accession>A0A0C9YHI1</accession>
<comment type="cofactor">
    <cofactor evidence="1">
        <name>Zn(2+)</name>
        <dbReference type="ChEBI" id="CHEBI:29105"/>
    </cofactor>
</comment>
<dbReference type="STRING" id="765257.A0A0C9YHI1"/>
<keyword evidence="3" id="KW-0862">Zinc</keyword>
<reference evidence="7 8" key="1">
    <citation type="submission" date="2014-04" db="EMBL/GenBank/DDBJ databases">
        <authorList>
            <consortium name="DOE Joint Genome Institute"/>
            <person name="Kuo A."/>
            <person name="Kohler A."/>
            <person name="Costa M.D."/>
            <person name="Nagy L.G."/>
            <person name="Floudas D."/>
            <person name="Copeland A."/>
            <person name="Barry K.W."/>
            <person name="Cichocki N."/>
            <person name="Veneault-Fourrey C."/>
            <person name="LaButti K."/>
            <person name="Lindquist E.A."/>
            <person name="Lipzen A."/>
            <person name="Lundell T."/>
            <person name="Morin E."/>
            <person name="Murat C."/>
            <person name="Sun H."/>
            <person name="Tunlid A."/>
            <person name="Henrissat B."/>
            <person name="Grigoriev I.V."/>
            <person name="Hibbett D.S."/>
            <person name="Martin F."/>
            <person name="Nordberg H.P."/>
            <person name="Cantor M.N."/>
            <person name="Hua S.X."/>
        </authorList>
    </citation>
    <scope>NUCLEOTIDE SEQUENCE [LARGE SCALE GENOMIC DNA]</scope>
    <source>
        <strain evidence="7 8">441</strain>
    </source>
</reference>
<dbReference type="GO" id="GO:0046872">
    <property type="term" value="F:metal ion binding"/>
    <property type="evidence" value="ECO:0007669"/>
    <property type="project" value="UniProtKB-KW"/>
</dbReference>
<dbReference type="InterPro" id="IPR013154">
    <property type="entry name" value="ADH-like_N"/>
</dbReference>
<evidence type="ECO:0000256" key="3">
    <source>
        <dbReference type="ARBA" id="ARBA00022833"/>
    </source>
</evidence>
<gene>
    <name evidence="7" type="ORF">PISMIDRAFT_67976</name>
</gene>
<dbReference type="Pfam" id="PF08240">
    <property type="entry name" value="ADH_N"/>
    <property type="match status" value="1"/>
</dbReference>
<evidence type="ECO:0000256" key="1">
    <source>
        <dbReference type="ARBA" id="ARBA00001947"/>
    </source>
</evidence>
<protein>
    <recommendedName>
        <fullName evidence="6">Alcohol dehydrogenase-like N-terminal domain-containing protein</fullName>
    </recommendedName>
</protein>
<organism evidence="7 8">
    <name type="scientific">Pisolithus microcarpus 441</name>
    <dbReference type="NCBI Taxonomy" id="765257"/>
    <lineage>
        <taxon>Eukaryota</taxon>
        <taxon>Fungi</taxon>
        <taxon>Dikarya</taxon>
        <taxon>Basidiomycota</taxon>
        <taxon>Agaricomycotina</taxon>
        <taxon>Agaricomycetes</taxon>
        <taxon>Agaricomycetidae</taxon>
        <taxon>Boletales</taxon>
        <taxon>Sclerodermatineae</taxon>
        <taxon>Pisolithaceae</taxon>
        <taxon>Pisolithus</taxon>
    </lineage>
</organism>
<evidence type="ECO:0000313" key="7">
    <source>
        <dbReference type="EMBL" id="KIK24440.1"/>
    </source>
</evidence>
<evidence type="ECO:0000256" key="5">
    <source>
        <dbReference type="ARBA" id="ARBA00023027"/>
    </source>
</evidence>
<proteinExistence type="predicted"/>
<evidence type="ECO:0000256" key="2">
    <source>
        <dbReference type="ARBA" id="ARBA00022723"/>
    </source>
</evidence>
<keyword evidence="4" id="KW-0560">Oxidoreductase</keyword>
<feature type="non-terminal residue" evidence="7">
    <location>
        <position position="1"/>
    </location>
</feature>
<dbReference type="AlphaFoldDB" id="A0A0C9YHI1"/>
<dbReference type="GO" id="GO:0004022">
    <property type="term" value="F:alcohol dehydrogenase (NAD+) activity"/>
    <property type="evidence" value="ECO:0007669"/>
    <property type="project" value="TreeGrafter"/>
</dbReference>
<dbReference type="PANTHER" id="PTHR42940">
    <property type="entry name" value="ALCOHOL DEHYDROGENASE 1-RELATED"/>
    <property type="match status" value="1"/>
</dbReference>
<evidence type="ECO:0000259" key="6">
    <source>
        <dbReference type="Pfam" id="PF08240"/>
    </source>
</evidence>
<dbReference type="GO" id="GO:0005737">
    <property type="term" value="C:cytoplasm"/>
    <property type="evidence" value="ECO:0007669"/>
    <property type="project" value="TreeGrafter"/>
</dbReference>
<dbReference type="SUPFAM" id="SSF50129">
    <property type="entry name" value="GroES-like"/>
    <property type="match status" value="1"/>
</dbReference>
<dbReference type="PANTHER" id="PTHR42940:SF3">
    <property type="entry name" value="ALCOHOL DEHYDROGENASE 1-RELATED"/>
    <property type="match status" value="1"/>
</dbReference>
<sequence length="107" mass="11377">PLIGGHEGVGTIVAIGTHTENSPVQVGQRVGIKWLAYSCLNCEQCRTGLEQCCPQARNSGLTVDGTFAQYVVSWVQHVTPIPESLDSQAAASVLCAGLTVYRALKYS</sequence>